<organism evidence="11 12">
    <name type="scientific">Albula glossodonta</name>
    <name type="common">roundjaw bonefish</name>
    <dbReference type="NCBI Taxonomy" id="121402"/>
    <lineage>
        <taxon>Eukaryota</taxon>
        <taxon>Metazoa</taxon>
        <taxon>Chordata</taxon>
        <taxon>Craniata</taxon>
        <taxon>Vertebrata</taxon>
        <taxon>Euteleostomi</taxon>
        <taxon>Actinopterygii</taxon>
        <taxon>Neopterygii</taxon>
        <taxon>Teleostei</taxon>
        <taxon>Albuliformes</taxon>
        <taxon>Albulidae</taxon>
        <taxon>Albula</taxon>
    </lineage>
</organism>
<feature type="compositionally biased region" description="Polar residues" evidence="10">
    <location>
        <begin position="550"/>
        <end position="564"/>
    </location>
</feature>
<sequence>MRQAGLRSDQLGITREPQFLSKRRVPIHDPQVSQSFQWDGSVESPRQQQTPSSSRPPAAAPSAGGAGNGERAETPLAPRSPRPSGSLHAEPRSPAAAEGAEFTQNGVQHALKRRAGLKSAHTRGFQSSEYQRQFMWKAPAMSSPLLDAEQMVYSSSPVIPPFKVNPVVQESEYRRSFKGSPPPRGPRLRQDMEEQGGSPLHLERVSPERAKKSTKKKRKQLSRKLSQNGLPQCGLQSQQQEVRSQSPHESPLPSHGGYRKVKSEYDSNFRSPLLYRFKDGEWVKSSTAGEEGCDSHTWYRELRELREKAKAYRRRAWGTHFSREHLNQILSEQNQLWEASTMSSSATTERSGSSCRTIQALDLASCSSGSVRRSPSDVGSMPRTPSASRRSSGECTGDPELRSSPTLPVQRKLAWGEVGPEAGPGQVGGNEEGREEEPQIGRTQEEEEQDQEDEERNNRVTVPEGQSPEPSTSNSQSSVQRGRLATPKMKTFSTIQRTHHDLTTPATGGAILVSPPKLKDSSWRKSMRRSEPPLGKPHSPHKPMFRGSPESVSSKGKESSQPYTSPAAGVTTLDPIPLREEPRPVHPSPPPHLARTSNRPGPDAPLPSVRVLTNCIHGTLRDPEFQHNGNLGFIRHGEPVFTSNDSDASDNGKQRQDVSDVRSVGSLMLPGLTDPGTGSEKKEELLGQELESRSLPALKQPTIFCVFFHIYCDI</sequence>
<feature type="compositionally biased region" description="Low complexity" evidence="10">
    <location>
        <begin position="44"/>
        <end position="63"/>
    </location>
</feature>
<evidence type="ECO:0000256" key="3">
    <source>
        <dbReference type="ARBA" id="ARBA00010494"/>
    </source>
</evidence>
<accession>A0A8T2NSU0</accession>
<reference evidence="11" key="1">
    <citation type="thesis" date="2021" institute="BYU ScholarsArchive" country="Provo, UT, USA">
        <title>Applications of and Algorithms for Genome Assembly and Genomic Analyses with an Emphasis on Marine Teleosts.</title>
        <authorList>
            <person name="Pickett B.D."/>
        </authorList>
    </citation>
    <scope>NUCLEOTIDE SEQUENCE</scope>
    <source>
        <strain evidence="11">HI-2016</strain>
    </source>
</reference>
<evidence type="ECO:0000256" key="8">
    <source>
        <dbReference type="ARBA" id="ARBA00023242"/>
    </source>
</evidence>
<evidence type="ECO:0000256" key="9">
    <source>
        <dbReference type="ARBA" id="ARBA00045771"/>
    </source>
</evidence>
<feature type="region of interest" description="Disordered" evidence="10">
    <location>
        <begin position="642"/>
        <end position="685"/>
    </location>
</feature>
<protein>
    <recommendedName>
        <fullName evidence="4">Nuclear protein MDM1</fullName>
    </recommendedName>
</protein>
<evidence type="ECO:0000256" key="2">
    <source>
        <dbReference type="ARBA" id="ARBA00004123"/>
    </source>
</evidence>
<comment type="subcellular location">
    <subcellularLocation>
        <location evidence="1">Cytoplasm</location>
        <location evidence="1">Cytoskeleton</location>
        <location evidence="1">Microtubule organizing center</location>
        <location evidence="1">Centrosome</location>
        <location evidence="1">Centriole</location>
    </subcellularLocation>
    <subcellularLocation>
        <location evidence="2">Nucleus</location>
    </subcellularLocation>
</comment>
<dbReference type="GO" id="GO:0005814">
    <property type="term" value="C:centriole"/>
    <property type="evidence" value="ECO:0007669"/>
    <property type="project" value="UniProtKB-SubCell"/>
</dbReference>
<dbReference type="GO" id="GO:0005874">
    <property type="term" value="C:microtubule"/>
    <property type="evidence" value="ECO:0007669"/>
    <property type="project" value="UniProtKB-KW"/>
</dbReference>
<comment type="function">
    <text evidence="9">Microtubule-binding protein that negatively regulates centriole duplication. Binds to and stabilizes microtubules.</text>
</comment>
<dbReference type="AlphaFoldDB" id="A0A8T2NSU0"/>
<dbReference type="PANTHER" id="PTHR32078">
    <property type="entry name" value="NUCLEAR PROTEIN MDM1"/>
    <property type="match status" value="1"/>
</dbReference>
<gene>
    <name evidence="11" type="ORF">JZ751_016063</name>
</gene>
<evidence type="ECO:0000256" key="7">
    <source>
        <dbReference type="ARBA" id="ARBA00023212"/>
    </source>
</evidence>
<dbReference type="PANTHER" id="PTHR32078:SF1">
    <property type="entry name" value="NUCLEAR PROTEIN MDM1"/>
    <property type="match status" value="1"/>
</dbReference>
<keyword evidence="6" id="KW-0493">Microtubule</keyword>
<evidence type="ECO:0000313" key="12">
    <source>
        <dbReference type="Proteomes" id="UP000824540"/>
    </source>
</evidence>
<evidence type="ECO:0000256" key="1">
    <source>
        <dbReference type="ARBA" id="ARBA00004114"/>
    </source>
</evidence>
<keyword evidence="7" id="KW-0206">Cytoskeleton</keyword>
<dbReference type="InterPro" id="IPR029136">
    <property type="entry name" value="MDM1"/>
</dbReference>
<keyword evidence="12" id="KW-1185">Reference proteome</keyword>
<feature type="compositionally biased region" description="Basic and acidic residues" evidence="10">
    <location>
        <begin position="201"/>
        <end position="211"/>
    </location>
</feature>
<name>A0A8T2NSU0_9TELE</name>
<dbReference type="Proteomes" id="UP000824540">
    <property type="component" value="Unassembled WGS sequence"/>
</dbReference>
<feature type="compositionally biased region" description="Basic and acidic residues" evidence="10">
    <location>
        <begin position="650"/>
        <end position="660"/>
    </location>
</feature>
<evidence type="ECO:0000256" key="6">
    <source>
        <dbReference type="ARBA" id="ARBA00022701"/>
    </source>
</evidence>
<feature type="compositionally biased region" description="Acidic residues" evidence="10">
    <location>
        <begin position="445"/>
        <end position="455"/>
    </location>
</feature>
<dbReference type="GO" id="GO:0008017">
    <property type="term" value="F:microtubule binding"/>
    <property type="evidence" value="ECO:0007669"/>
    <property type="project" value="InterPro"/>
</dbReference>
<feature type="compositionally biased region" description="Polar residues" evidence="10">
    <location>
        <begin position="383"/>
        <end position="394"/>
    </location>
</feature>
<evidence type="ECO:0000256" key="4">
    <source>
        <dbReference type="ARBA" id="ARBA00013508"/>
    </source>
</evidence>
<feature type="compositionally biased region" description="Basic residues" evidence="10">
    <location>
        <begin position="212"/>
        <end position="222"/>
    </location>
</feature>
<dbReference type="EMBL" id="JAFBMS010000027">
    <property type="protein sequence ID" value="KAG9342626.1"/>
    <property type="molecule type" value="Genomic_DNA"/>
</dbReference>
<feature type="compositionally biased region" description="Low complexity" evidence="10">
    <location>
        <begin position="366"/>
        <end position="380"/>
    </location>
</feature>
<feature type="compositionally biased region" description="Basic and acidic residues" evidence="10">
    <location>
        <begin position="517"/>
        <end position="531"/>
    </location>
</feature>
<dbReference type="OrthoDB" id="9999940at2759"/>
<comment type="caution">
    <text evidence="11">The sequence shown here is derived from an EMBL/GenBank/DDBJ whole genome shotgun (WGS) entry which is preliminary data.</text>
</comment>
<feature type="compositionally biased region" description="Low complexity" evidence="10">
    <location>
        <begin position="466"/>
        <end position="478"/>
    </location>
</feature>
<proteinExistence type="inferred from homology"/>
<evidence type="ECO:0000256" key="5">
    <source>
        <dbReference type="ARBA" id="ARBA00022490"/>
    </source>
</evidence>
<feature type="region of interest" description="Disordered" evidence="10">
    <location>
        <begin position="1"/>
        <end position="124"/>
    </location>
</feature>
<evidence type="ECO:0000256" key="10">
    <source>
        <dbReference type="SAM" id="MobiDB-lite"/>
    </source>
</evidence>
<comment type="similarity">
    <text evidence="3">Belongs to the MDM1 family.</text>
</comment>
<dbReference type="Pfam" id="PF15501">
    <property type="entry name" value="MDM1"/>
    <property type="match status" value="1"/>
</dbReference>
<feature type="region of interest" description="Disordered" evidence="10">
    <location>
        <begin position="171"/>
        <end position="260"/>
    </location>
</feature>
<dbReference type="GO" id="GO:0005634">
    <property type="term" value="C:nucleus"/>
    <property type="evidence" value="ECO:0007669"/>
    <property type="project" value="UniProtKB-SubCell"/>
</dbReference>
<dbReference type="GO" id="GO:0046600">
    <property type="term" value="P:negative regulation of centriole replication"/>
    <property type="evidence" value="ECO:0007669"/>
    <property type="project" value="InterPro"/>
</dbReference>
<feature type="region of interest" description="Disordered" evidence="10">
    <location>
        <begin position="366"/>
        <end position="606"/>
    </location>
</feature>
<feature type="compositionally biased region" description="Polar residues" evidence="10">
    <location>
        <begin position="228"/>
        <end position="248"/>
    </location>
</feature>
<keyword evidence="5" id="KW-0963">Cytoplasm</keyword>
<keyword evidence="8" id="KW-0539">Nucleus</keyword>
<evidence type="ECO:0000313" key="11">
    <source>
        <dbReference type="EMBL" id="KAG9342626.1"/>
    </source>
</evidence>